<dbReference type="InterPro" id="IPR008952">
    <property type="entry name" value="Tetraspanin_EC2_sf"/>
</dbReference>
<evidence type="ECO:0000313" key="6">
    <source>
        <dbReference type="EMBL" id="CAF1681324.1"/>
    </source>
</evidence>
<feature type="transmembrane region" description="Helical" evidence="5">
    <location>
        <begin position="54"/>
        <end position="77"/>
    </location>
</feature>
<keyword evidence="7" id="KW-1185">Reference proteome</keyword>
<evidence type="ECO:0000256" key="3">
    <source>
        <dbReference type="ARBA" id="ARBA00022989"/>
    </source>
</evidence>
<evidence type="ECO:0000313" key="7">
    <source>
        <dbReference type="Proteomes" id="UP000663828"/>
    </source>
</evidence>
<gene>
    <name evidence="6" type="ORF">XAT740_LOCUS60619</name>
</gene>
<comment type="caution">
    <text evidence="6">The sequence shown here is derived from an EMBL/GenBank/DDBJ whole genome shotgun (WGS) entry which is preliminary data.</text>
</comment>
<evidence type="ECO:0000256" key="4">
    <source>
        <dbReference type="ARBA" id="ARBA00023136"/>
    </source>
</evidence>
<dbReference type="Pfam" id="PF00335">
    <property type="entry name" value="Tetraspanin"/>
    <property type="match status" value="1"/>
</dbReference>
<feature type="transmembrane region" description="Helical" evidence="5">
    <location>
        <begin position="7"/>
        <end position="34"/>
    </location>
</feature>
<evidence type="ECO:0000256" key="5">
    <source>
        <dbReference type="SAM" id="Phobius"/>
    </source>
</evidence>
<comment type="subcellular location">
    <subcellularLocation>
        <location evidence="1">Membrane</location>
        <topology evidence="1">Multi-pass membrane protein</topology>
    </subcellularLocation>
</comment>
<sequence length="284" mass="31863">MGCCINAACFFCTLCLCIGLASLIQLCLGVYLTFIQQDVITINQLVKTDQFDSYLFYILLVFIGLGLITLILVFFSIYSTVRRLKSLSLFIAVLWIFTIILNVVMFVISLLYYFVILPQLPSLLKRTLQQNPLATSTLLDPLQSRYTCCGFNSKDDYATVSLNPFPTSCCRVPNCWQDTDINNHIALANATVSLMHPNGCYSVINKYVTIELWILVGVAGVCALLQILALTFLCTLYQRYKKLDDDPKFIVNHLTAGIPINSDTPKDIQSSSQTIEETVEITQI</sequence>
<dbReference type="CDD" id="cd03127">
    <property type="entry name" value="tetraspanin_LEL"/>
    <property type="match status" value="1"/>
</dbReference>
<proteinExistence type="predicted"/>
<evidence type="ECO:0000256" key="2">
    <source>
        <dbReference type="ARBA" id="ARBA00022692"/>
    </source>
</evidence>
<feature type="transmembrane region" description="Helical" evidence="5">
    <location>
        <begin position="89"/>
        <end position="115"/>
    </location>
</feature>
<evidence type="ECO:0008006" key="8">
    <source>
        <dbReference type="Google" id="ProtNLM"/>
    </source>
</evidence>
<name>A0A816H4M9_ADIRI</name>
<dbReference type="AlphaFoldDB" id="A0A816H4M9"/>
<keyword evidence="2 5" id="KW-0812">Transmembrane</keyword>
<organism evidence="6 7">
    <name type="scientific">Adineta ricciae</name>
    <name type="common">Rotifer</name>
    <dbReference type="NCBI Taxonomy" id="249248"/>
    <lineage>
        <taxon>Eukaryota</taxon>
        <taxon>Metazoa</taxon>
        <taxon>Spiralia</taxon>
        <taxon>Gnathifera</taxon>
        <taxon>Rotifera</taxon>
        <taxon>Eurotatoria</taxon>
        <taxon>Bdelloidea</taxon>
        <taxon>Adinetida</taxon>
        <taxon>Adinetidae</taxon>
        <taxon>Adineta</taxon>
    </lineage>
</organism>
<keyword evidence="3 5" id="KW-1133">Transmembrane helix</keyword>
<dbReference type="EMBL" id="CAJNOR010015131">
    <property type="protein sequence ID" value="CAF1681324.1"/>
    <property type="molecule type" value="Genomic_DNA"/>
</dbReference>
<feature type="transmembrane region" description="Helical" evidence="5">
    <location>
        <begin position="212"/>
        <end position="233"/>
    </location>
</feature>
<dbReference type="InterPro" id="IPR018499">
    <property type="entry name" value="Tetraspanin/Peripherin"/>
</dbReference>
<accession>A0A816H4M9</accession>
<protein>
    <recommendedName>
        <fullName evidence="8">Tetraspanin</fullName>
    </recommendedName>
</protein>
<keyword evidence="4 5" id="KW-0472">Membrane</keyword>
<evidence type="ECO:0000256" key="1">
    <source>
        <dbReference type="ARBA" id="ARBA00004141"/>
    </source>
</evidence>
<dbReference type="GO" id="GO:0016020">
    <property type="term" value="C:membrane"/>
    <property type="evidence" value="ECO:0007669"/>
    <property type="project" value="UniProtKB-SubCell"/>
</dbReference>
<dbReference type="Gene3D" id="1.10.1450.10">
    <property type="entry name" value="Tetraspanin"/>
    <property type="match status" value="1"/>
</dbReference>
<reference evidence="6" key="1">
    <citation type="submission" date="2021-02" db="EMBL/GenBank/DDBJ databases">
        <authorList>
            <person name="Nowell W R."/>
        </authorList>
    </citation>
    <scope>NUCLEOTIDE SEQUENCE</scope>
</reference>
<dbReference type="SUPFAM" id="SSF48652">
    <property type="entry name" value="Tetraspanin"/>
    <property type="match status" value="1"/>
</dbReference>
<dbReference type="Proteomes" id="UP000663828">
    <property type="component" value="Unassembled WGS sequence"/>
</dbReference>